<dbReference type="Proteomes" id="UP001231370">
    <property type="component" value="Unassembled WGS sequence"/>
</dbReference>
<evidence type="ECO:0000313" key="1">
    <source>
        <dbReference type="EMBL" id="MDJ1181117.1"/>
    </source>
</evidence>
<keyword evidence="2" id="KW-1185">Reference proteome</keyword>
<organism evidence="1 2">
    <name type="scientific">Roseofilum halophilum BLCC-M91</name>
    <dbReference type="NCBI Taxonomy" id="3022259"/>
    <lineage>
        <taxon>Bacteria</taxon>
        <taxon>Bacillati</taxon>
        <taxon>Cyanobacteriota</taxon>
        <taxon>Cyanophyceae</taxon>
        <taxon>Desertifilales</taxon>
        <taxon>Desertifilaceae</taxon>
        <taxon>Roseofilum</taxon>
        <taxon>Roseofilum halophilum</taxon>
    </lineage>
</organism>
<sequence>LELEKYIGLKWPHQLPEDKDDRLKLFQCILKSGIPVVTWVFVPKKEPQETLEAFDRLLTVENLSNFDKFGREIRTVRSTEQHPLEHIGLLWDCPHRVPPLPPPLSIPQS</sequence>
<dbReference type="EMBL" id="JAQPOK010000152">
    <property type="protein sequence ID" value="MDJ1181117.1"/>
    <property type="molecule type" value="Genomic_DNA"/>
</dbReference>
<protein>
    <submittedName>
        <fullName evidence="1">Uncharacterized protein</fullName>
    </submittedName>
</protein>
<evidence type="ECO:0000313" key="2">
    <source>
        <dbReference type="Proteomes" id="UP001231370"/>
    </source>
</evidence>
<accession>A0ABT7BQU8</accession>
<gene>
    <name evidence="1" type="ORF">PJF56_19845</name>
</gene>
<comment type="caution">
    <text evidence="1">The sequence shown here is derived from an EMBL/GenBank/DDBJ whole genome shotgun (WGS) entry which is preliminary data.</text>
</comment>
<reference evidence="1 2" key="1">
    <citation type="submission" date="2023-01" db="EMBL/GenBank/DDBJ databases">
        <title>Novel diversity within Roseofilum (Cyanobacteria; Desertifilaceae) from marine benthic mats with descriptions of four novel species.</title>
        <authorList>
            <person name="Wang Y."/>
            <person name="Berthold D.E."/>
            <person name="Hu J."/>
            <person name="Lefler F.W."/>
            <person name="Laughinghouse H.D. IV."/>
        </authorList>
    </citation>
    <scope>NUCLEOTIDE SEQUENCE [LARGE SCALE GENOMIC DNA]</scope>
    <source>
        <strain evidence="1 2">BLCC-M91</strain>
    </source>
</reference>
<proteinExistence type="predicted"/>
<feature type="non-terminal residue" evidence="1">
    <location>
        <position position="1"/>
    </location>
</feature>
<name>A0ABT7BQU8_9CYAN</name>